<dbReference type="OrthoDB" id="8889898at2"/>
<keyword evidence="2" id="KW-0472">Membrane</keyword>
<reference evidence="3 4" key="1">
    <citation type="submission" date="2016-11" db="EMBL/GenBank/DDBJ databases">
        <authorList>
            <person name="Jaros S."/>
            <person name="Januszkiewicz K."/>
            <person name="Wedrychowicz H."/>
        </authorList>
    </citation>
    <scope>NUCLEOTIDE SEQUENCE [LARGE SCALE GENOMIC DNA]</scope>
    <source>
        <strain evidence="3 4">DSM 4740</strain>
    </source>
</reference>
<evidence type="ECO:0008006" key="5">
    <source>
        <dbReference type="Google" id="ProtNLM"/>
    </source>
</evidence>
<keyword evidence="2" id="KW-0812">Transmembrane</keyword>
<keyword evidence="2" id="KW-1133">Transmembrane helix</keyword>
<protein>
    <recommendedName>
        <fullName evidence="5">DUF4760 domain-containing protein</fullName>
    </recommendedName>
</protein>
<evidence type="ECO:0000313" key="3">
    <source>
        <dbReference type="EMBL" id="SHM64906.1"/>
    </source>
</evidence>
<name>A0A1M7KHQ1_9GAMM</name>
<gene>
    <name evidence="3" type="ORF">SAMN05660971_03524</name>
</gene>
<dbReference type="RefSeq" id="WP_084542016.1">
    <property type="nucleotide sequence ID" value="NZ_BJXU01000144.1"/>
</dbReference>
<evidence type="ECO:0000256" key="1">
    <source>
        <dbReference type="SAM" id="MobiDB-lite"/>
    </source>
</evidence>
<dbReference type="AlphaFoldDB" id="A0A1M7KHQ1"/>
<evidence type="ECO:0000313" key="4">
    <source>
        <dbReference type="Proteomes" id="UP000184123"/>
    </source>
</evidence>
<organism evidence="3 4">
    <name type="scientific">Halomonas cupida</name>
    <dbReference type="NCBI Taxonomy" id="44933"/>
    <lineage>
        <taxon>Bacteria</taxon>
        <taxon>Pseudomonadati</taxon>
        <taxon>Pseudomonadota</taxon>
        <taxon>Gammaproteobacteria</taxon>
        <taxon>Oceanospirillales</taxon>
        <taxon>Halomonadaceae</taxon>
        <taxon>Halomonas</taxon>
    </lineage>
</organism>
<feature type="region of interest" description="Disordered" evidence="1">
    <location>
        <begin position="307"/>
        <end position="330"/>
    </location>
</feature>
<dbReference type="EMBL" id="FRCA01000010">
    <property type="protein sequence ID" value="SHM64906.1"/>
    <property type="molecule type" value="Genomic_DNA"/>
</dbReference>
<feature type="compositionally biased region" description="Basic residues" evidence="1">
    <location>
        <begin position="312"/>
        <end position="330"/>
    </location>
</feature>
<sequence length="330" mass="37630">MSTPSLSQPENKKIPKKNILTFFLGFFSASGILLIIARMLGVDFNAIELSSFQLFELGIAASISGLISLSIYLVVSKVYPDTRKLLPLFSSIIFFIIVTGYLVLRYIPKYQIALSILVTATLIGMGWWIQVMTTAASSRRSHTLNIVLNTRISTVYQDNLKKSSHLFKNGRHIAKELAEWRDNPDKPEFKKLKLGQELKDAINGTVFILNYFEFLAQGIKYDDLDEVLLKECFSGFLENIERRGFFIIIEAQKTNPKNFEGIIYLSKRWRGESLVENCKDAPEKAQLGIQVPSKEEVKKIMRGEKVCFKNKPTSKKTRAKKKDKTKNEKK</sequence>
<dbReference type="Proteomes" id="UP000184123">
    <property type="component" value="Unassembled WGS sequence"/>
</dbReference>
<evidence type="ECO:0000256" key="2">
    <source>
        <dbReference type="SAM" id="Phobius"/>
    </source>
</evidence>
<accession>A0A1M7KHQ1</accession>
<feature type="transmembrane region" description="Helical" evidence="2">
    <location>
        <begin position="85"/>
        <end position="104"/>
    </location>
</feature>
<feature type="transmembrane region" description="Helical" evidence="2">
    <location>
        <begin position="110"/>
        <end position="129"/>
    </location>
</feature>
<feature type="transmembrane region" description="Helical" evidence="2">
    <location>
        <begin position="20"/>
        <end position="40"/>
    </location>
</feature>
<dbReference type="InterPro" id="IPR031876">
    <property type="entry name" value="DUF4760"/>
</dbReference>
<dbReference type="Pfam" id="PF15956">
    <property type="entry name" value="DUF4760"/>
    <property type="match status" value="1"/>
</dbReference>
<proteinExistence type="predicted"/>
<feature type="transmembrane region" description="Helical" evidence="2">
    <location>
        <begin position="52"/>
        <end position="73"/>
    </location>
</feature>